<dbReference type="GO" id="GO:0046872">
    <property type="term" value="F:metal ion binding"/>
    <property type="evidence" value="ECO:0007669"/>
    <property type="project" value="UniProtKB-UniRule"/>
</dbReference>
<dbReference type="InterPro" id="IPR044298">
    <property type="entry name" value="MIG/MutY"/>
</dbReference>
<dbReference type="STRING" id="580166.AUP43_13125"/>
<dbReference type="EC" id="3.2.2.31" evidence="4 14"/>
<accession>A0A154VQ06</accession>
<dbReference type="InterPro" id="IPR005760">
    <property type="entry name" value="A/G_AdeGlyc_MutY"/>
</dbReference>
<comment type="catalytic activity">
    <reaction evidence="1 14">
        <text>Hydrolyzes free adenine bases from 7,8-dihydro-8-oxoguanine:adenine mismatched double-stranded DNA, leaving an apurinic site.</text>
        <dbReference type="EC" id="3.2.2.31"/>
    </reaction>
</comment>
<dbReference type="GO" id="GO:0035485">
    <property type="term" value="F:adenine/guanine mispair binding"/>
    <property type="evidence" value="ECO:0007669"/>
    <property type="project" value="TreeGrafter"/>
</dbReference>
<gene>
    <name evidence="16" type="ORF">AUP43_13125</name>
</gene>
<dbReference type="GO" id="GO:0000701">
    <property type="term" value="F:purine-specific mismatch base pair DNA N-glycosylase activity"/>
    <property type="evidence" value="ECO:0007669"/>
    <property type="project" value="UniProtKB-EC"/>
</dbReference>
<dbReference type="InterPro" id="IPR004035">
    <property type="entry name" value="Endouclease-III_FeS-bd_BS"/>
</dbReference>
<keyword evidence="8 14" id="KW-0227">DNA damage</keyword>
<keyword evidence="6" id="KW-0004">4Fe-4S</keyword>
<dbReference type="SUPFAM" id="SSF55811">
    <property type="entry name" value="Nudix"/>
    <property type="match status" value="1"/>
</dbReference>
<dbReference type="CDD" id="cd03431">
    <property type="entry name" value="NUDIX_DNA_Glycosylase_C-MutY"/>
    <property type="match status" value="1"/>
</dbReference>
<dbReference type="CDD" id="cd00056">
    <property type="entry name" value="ENDO3c"/>
    <property type="match status" value="1"/>
</dbReference>
<evidence type="ECO:0000313" key="17">
    <source>
        <dbReference type="Proteomes" id="UP000076400"/>
    </source>
</evidence>
<organism evidence="16 17">
    <name type="scientific">Oceanibaculum pacificum</name>
    <dbReference type="NCBI Taxonomy" id="580166"/>
    <lineage>
        <taxon>Bacteria</taxon>
        <taxon>Pseudomonadati</taxon>
        <taxon>Pseudomonadota</taxon>
        <taxon>Alphaproteobacteria</taxon>
        <taxon>Rhodospirillales</taxon>
        <taxon>Oceanibaculaceae</taxon>
        <taxon>Oceanibaculum</taxon>
    </lineage>
</organism>
<dbReference type="PANTHER" id="PTHR42944">
    <property type="entry name" value="ADENINE DNA GLYCOSYLASE"/>
    <property type="match status" value="1"/>
</dbReference>
<dbReference type="InterPro" id="IPR011257">
    <property type="entry name" value="DNA_glycosylase"/>
</dbReference>
<dbReference type="PANTHER" id="PTHR42944:SF1">
    <property type="entry name" value="ADENINE DNA GLYCOSYLASE"/>
    <property type="match status" value="1"/>
</dbReference>
<evidence type="ECO:0000256" key="7">
    <source>
        <dbReference type="ARBA" id="ARBA00022723"/>
    </source>
</evidence>
<dbReference type="Gene3D" id="1.10.340.30">
    <property type="entry name" value="Hypothetical protein, domain 2"/>
    <property type="match status" value="1"/>
</dbReference>
<dbReference type="GO" id="GO:0051539">
    <property type="term" value="F:4 iron, 4 sulfur cluster binding"/>
    <property type="evidence" value="ECO:0007669"/>
    <property type="project" value="UniProtKB-UniRule"/>
</dbReference>
<dbReference type="Pfam" id="PF00730">
    <property type="entry name" value="HhH-GPD"/>
    <property type="match status" value="1"/>
</dbReference>
<comment type="function">
    <text evidence="2">Adenine glycosylase active on G-A mispairs. MutY also corrects error-prone DNA synthesis past GO lesions which are due to the oxidatively damaged form of guanine: 7,8-dihydro-8-oxoguanine (8-oxo-dGTP).</text>
</comment>
<dbReference type="SMART" id="SM00478">
    <property type="entry name" value="ENDO3c"/>
    <property type="match status" value="1"/>
</dbReference>
<keyword evidence="9" id="KW-0378">Hydrolase</keyword>
<evidence type="ECO:0000256" key="14">
    <source>
        <dbReference type="RuleBase" id="RU365096"/>
    </source>
</evidence>
<dbReference type="Pfam" id="PF00633">
    <property type="entry name" value="HHH"/>
    <property type="match status" value="1"/>
</dbReference>
<dbReference type="InterPro" id="IPR029119">
    <property type="entry name" value="MutY_C"/>
</dbReference>
<dbReference type="Proteomes" id="UP000076400">
    <property type="component" value="Unassembled WGS sequence"/>
</dbReference>
<evidence type="ECO:0000256" key="5">
    <source>
        <dbReference type="ARBA" id="ARBA00022023"/>
    </source>
</evidence>
<dbReference type="Pfam" id="PF14815">
    <property type="entry name" value="NUDIX_4"/>
    <property type="match status" value="1"/>
</dbReference>
<dbReference type="InterPro" id="IPR000445">
    <property type="entry name" value="HhH_motif"/>
</dbReference>
<comment type="similarity">
    <text evidence="3 14">Belongs to the Nth/MutY family.</text>
</comment>
<keyword evidence="12" id="KW-0234">DNA repair</keyword>
<dbReference type="InterPro" id="IPR023170">
    <property type="entry name" value="HhH_base_excis_C"/>
</dbReference>
<evidence type="ECO:0000259" key="15">
    <source>
        <dbReference type="SMART" id="SM00478"/>
    </source>
</evidence>
<dbReference type="SUPFAM" id="SSF48150">
    <property type="entry name" value="DNA-glycosylase"/>
    <property type="match status" value="1"/>
</dbReference>
<dbReference type="PROSITE" id="PS00764">
    <property type="entry name" value="ENDONUCLEASE_III_1"/>
    <property type="match status" value="1"/>
</dbReference>
<dbReference type="GO" id="GO:0034039">
    <property type="term" value="F:8-oxo-7,8-dihydroguanine DNA N-glycosylase activity"/>
    <property type="evidence" value="ECO:0007669"/>
    <property type="project" value="TreeGrafter"/>
</dbReference>
<evidence type="ECO:0000256" key="4">
    <source>
        <dbReference type="ARBA" id="ARBA00012045"/>
    </source>
</evidence>
<dbReference type="GO" id="GO:0006284">
    <property type="term" value="P:base-excision repair"/>
    <property type="evidence" value="ECO:0007669"/>
    <property type="project" value="UniProtKB-UniRule"/>
</dbReference>
<name>A0A154VQ06_9PROT</name>
<evidence type="ECO:0000256" key="9">
    <source>
        <dbReference type="ARBA" id="ARBA00022801"/>
    </source>
</evidence>
<evidence type="ECO:0000256" key="11">
    <source>
        <dbReference type="ARBA" id="ARBA00023014"/>
    </source>
</evidence>
<dbReference type="AlphaFoldDB" id="A0A154VQ06"/>
<evidence type="ECO:0000256" key="3">
    <source>
        <dbReference type="ARBA" id="ARBA00008343"/>
    </source>
</evidence>
<comment type="caution">
    <text evidence="16">The sequence shown here is derived from an EMBL/GenBank/DDBJ whole genome shotgun (WGS) entry which is preliminary data.</text>
</comment>
<dbReference type="Gene3D" id="1.10.1670.10">
    <property type="entry name" value="Helix-hairpin-Helix base-excision DNA repair enzymes (C-terminal)"/>
    <property type="match status" value="1"/>
</dbReference>
<dbReference type="NCBIfam" id="TIGR01084">
    <property type="entry name" value="mutY"/>
    <property type="match status" value="1"/>
</dbReference>
<keyword evidence="17" id="KW-1185">Reference proteome</keyword>
<evidence type="ECO:0000256" key="13">
    <source>
        <dbReference type="ARBA" id="ARBA00023295"/>
    </source>
</evidence>
<dbReference type="InterPro" id="IPR004036">
    <property type="entry name" value="Endonuclease-III-like_CS2"/>
</dbReference>
<dbReference type="EMBL" id="LPXN01000147">
    <property type="protein sequence ID" value="KZD03345.1"/>
    <property type="molecule type" value="Genomic_DNA"/>
</dbReference>
<dbReference type="GO" id="GO:0006298">
    <property type="term" value="P:mismatch repair"/>
    <property type="evidence" value="ECO:0007669"/>
    <property type="project" value="TreeGrafter"/>
</dbReference>
<dbReference type="InterPro" id="IPR003265">
    <property type="entry name" value="HhH-GPD_domain"/>
</dbReference>
<protein>
    <recommendedName>
        <fullName evidence="5 14">Adenine DNA glycosylase</fullName>
        <ecNumber evidence="4 14">3.2.2.31</ecNumber>
    </recommendedName>
</protein>
<dbReference type="FunFam" id="1.10.340.30:FF:000002">
    <property type="entry name" value="Adenine DNA glycosylase"/>
    <property type="match status" value="1"/>
</dbReference>
<dbReference type="GO" id="GO:0032357">
    <property type="term" value="F:oxidized purine DNA binding"/>
    <property type="evidence" value="ECO:0007669"/>
    <property type="project" value="TreeGrafter"/>
</dbReference>
<feature type="domain" description="HhH-GPD" evidence="15">
    <location>
        <begin position="43"/>
        <end position="192"/>
    </location>
</feature>
<keyword evidence="13 14" id="KW-0326">Glycosidase</keyword>
<evidence type="ECO:0000256" key="2">
    <source>
        <dbReference type="ARBA" id="ARBA00002933"/>
    </source>
</evidence>
<evidence type="ECO:0000256" key="12">
    <source>
        <dbReference type="ARBA" id="ARBA00023204"/>
    </source>
</evidence>
<dbReference type="PROSITE" id="PS01155">
    <property type="entry name" value="ENDONUCLEASE_III_2"/>
    <property type="match status" value="1"/>
</dbReference>
<evidence type="ECO:0000256" key="6">
    <source>
        <dbReference type="ARBA" id="ARBA00022485"/>
    </source>
</evidence>
<evidence type="ECO:0000256" key="10">
    <source>
        <dbReference type="ARBA" id="ARBA00023004"/>
    </source>
</evidence>
<dbReference type="Gene3D" id="3.90.79.10">
    <property type="entry name" value="Nucleoside Triphosphate Pyrophosphohydrolase"/>
    <property type="match status" value="1"/>
</dbReference>
<keyword evidence="11" id="KW-0411">Iron-sulfur</keyword>
<evidence type="ECO:0000256" key="1">
    <source>
        <dbReference type="ARBA" id="ARBA00000843"/>
    </source>
</evidence>
<dbReference type="InterPro" id="IPR015797">
    <property type="entry name" value="NUDIX_hydrolase-like_dom_sf"/>
</dbReference>
<evidence type="ECO:0000256" key="8">
    <source>
        <dbReference type="ARBA" id="ARBA00022763"/>
    </source>
</evidence>
<proteinExistence type="inferred from homology"/>
<keyword evidence="7" id="KW-0479">Metal-binding</keyword>
<keyword evidence="10 14" id="KW-0408">Iron</keyword>
<dbReference type="OrthoDB" id="9802365at2"/>
<comment type="cofactor">
    <cofactor evidence="14">
        <name>[4Fe-4S] cluster</name>
        <dbReference type="ChEBI" id="CHEBI:49883"/>
    </cofactor>
    <text evidence="14">Binds 1 [4Fe-4S] cluster.</text>
</comment>
<dbReference type="RefSeq" id="WP_067559116.1">
    <property type="nucleotide sequence ID" value="NZ_LPXN01000147.1"/>
</dbReference>
<reference evidence="16 17" key="1">
    <citation type="submission" date="2015-12" db="EMBL/GenBank/DDBJ databases">
        <title>Genome sequence of Oceanibaculum pacificum MCCC 1A02656.</title>
        <authorList>
            <person name="Lu L."/>
            <person name="Lai Q."/>
            <person name="Shao Z."/>
            <person name="Qian P."/>
        </authorList>
    </citation>
    <scope>NUCLEOTIDE SEQUENCE [LARGE SCALE GENOMIC DNA]</scope>
    <source>
        <strain evidence="16 17">MCCC 1A02656</strain>
    </source>
</reference>
<evidence type="ECO:0000313" key="16">
    <source>
        <dbReference type="EMBL" id="KZD03345.1"/>
    </source>
</evidence>
<sequence>MRASADLPDLLLAWYDRHRRRLPWRAEPGSRADPYHVWLSEIMLQQTTVATVGPYFRRFLELWPTVSDLAAADLDPVLHAWQGLGYYARARNLHKCAQAVVARHGGVFPDTEDALLDLPGIGSYTAAAIAAIAFDRPATPVDGNFERVFARLHAVETPLPQAKPMLRDLAAQATPARRPGDYAQAVMDLGATICVPRSPKCMACPWMEPCAARRLGIAEQLPRKAEKAEKPTRYGTAFWIVAPTGAVLLRRRVESGLLGGMMEIPSSAWAGQRHALSAVAGEAPVPGDWRALPGLVRHTFTHFHLELTVVATSAAARPVPGGVWAPLDALGDYALPTLMKKIVRHALAQLGRQ</sequence>